<dbReference type="GO" id="GO:1902201">
    <property type="term" value="P:negative regulation of bacterial-type flagellum-dependent cell motility"/>
    <property type="evidence" value="ECO:0007669"/>
    <property type="project" value="TreeGrafter"/>
</dbReference>
<feature type="domain" description="GGDEF" evidence="3">
    <location>
        <begin position="236"/>
        <end position="362"/>
    </location>
</feature>
<reference evidence="5" key="1">
    <citation type="submission" date="2017-01" db="EMBL/GenBank/DDBJ databases">
        <authorList>
            <person name="Varghese N."/>
            <person name="Submissions S."/>
        </authorList>
    </citation>
    <scope>NUCLEOTIDE SEQUENCE [LARGE SCALE GENOMIC DNA]</scope>
    <source>
        <strain evidence="5">ATCC 51758</strain>
    </source>
</reference>
<name>A0A1N6Q694_9RHOO</name>
<dbReference type="PANTHER" id="PTHR45138">
    <property type="entry name" value="REGULATORY COMPONENTS OF SENSORY TRANSDUCTION SYSTEM"/>
    <property type="match status" value="1"/>
</dbReference>
<dbReference type="SUPFAM" id="SSF55073">
    <property type="entry name" value="Nucleotide cyclase"/>
    <property type="match status" value="1"/>
</dbReference>
<dbReference type="InterPro" id="IPR050469">
    <property type="entry name" value="Diguanylate_Cyclase"/>
</dbReference>
<dbReference type="STRING" id="34027.SAMN05421829_102366"/>
<comment type="catalytic activity">
    <reaction evidence="2">
        <text>2 GTP = 3',3'-c-di-GMP + 2 diphosphate</text>
        <dbReference type="Rhea" id="RHEA:24898"/>
        <dbReference type="ChEBI" id="CHEBI:33019"/>
        <dbReference type="ChEBI" id="CHEBI:37565"/>
        <dbReference type="ChEBI" id="CHEBI:58805"/>
        <dbReference type="EC" id="2.7.7.65"/>
    </reaction>
</comment>
<dbReference type="PANTHER" id="PTHR45138:SF9">
    <property type="entry name" value="DIGUANYLATE CYCLASE DGCM-RELATED"/>
    <property type="match status" value="1"/>
</dbReference>
<dbReference type="GO" id="GO:0005886">
    <property type="term" value="C:plasma membrane"/>
    <property type="evidence" value="ECO:0007669"/>
    <property type="project" value="TreeGrafter"/>
</dbReference>
<dbReference type="InterPro" id="IPR029787">
    <property type="entry name" value="Nucleotide_cyclase"/>
</dbReference>
<keyword evidence="5" id="KW-1185">Reference proteome</keyword>
<dbReference type="Gene3D" id="3.30.70.270">
    <property type="match status" value="1"/>
</dbReference>
<sequence length="362" mass="40157">MAQGTAESSVVLRRLLALARDFLQASDLGGILALAGRAIPDLLHSDGSLLVVHDGEREFVSEFGRHHRPMPTPEASALLHHARRAMADRTPILLPAIAPDSGMREDELTALGIASLIAYPFPPVRPVGALVSVWYRQGYRKELARLIPTLRLLGEITGAALGNVSFRKSLEDRIVTKASEIEEAARLHAVELLRRDSVEEEIHRISVTDMMTGLLNRRGFFLHAERSFKLARRLQVPSVLVFIDIDGLKAINDAYGHDVGDDLIVDMAHILQQCFRDADVIARIGGDEFAVFTIDTSQPDVLLARMQQSLAEYALRPDCPYRISFSTGIVQCDPGSEQSLSDYLLQADQLMYDQKRKRLSDS</sequence>
<organism evidence="4 5">
    <name type="scientific">Aromatoleum tolulyticum</name>
    <dbReference type="NCBI Taxonomy" id="34027"/>
    <lineage>
        <taxon>Bacteria</taxon>
        <taxon>Pseudomonadati</taxon>
        <taxon>Pseudomonadota</taxon>
        <taxon>Betaproteobacteria</taxon>
        <taxon>Rhodocyclales</taxon>
        <taxon>Rhodocyclaceae</taxon>
        <taxon>Aromatoleum</taxon>
    </lineage>
</organism>
<evidence type="ECO:0000259" key="3">
    <source>
        <dbReference type="PROSITE" id="PS50887"/>
    </source>
</evidence>
<evidence type="ECO:0000313" key="4">
    <source>
        <dbReference type="EMBL" id="SIQ12164.1"/>
    </source>
</evidence>
<dbReference type="GO" id="GO:0052621">
    <property type="term" value="F:diguanylate cyclase activity"/>
    <property type="evidence" value="ECO:0007669"/>
    <property type="project" value="UniProtKB-EC"/>
</dbReference>
<gene>
    <name evidence="4" type="ORF">SAMN05421829_102366</name>
</gene>
<dbReference type="InterPro" id="IPR043128">
    <property type="entry name" value="Rev_trsase/Diguanyl_cyclase"/>
</dbReference>
<dbReference type="EMBL" id="FTMD01000002">
    <property type="protein sequence ID" value="SIQ12164.1"/>
    <property type="molecule type" value="Genomic_DNA"/>
</dbReference>
<evidence type="ECO:0000256" key="2">
    <source>
        <dbReference type="ARBA" id="ARBA00034247"/>
    </source>
</evidence>
<protein>
    <recommendedName>
        <fullName evidence="1">diguanylate cyclase</fullName>
        <ecNumber evidence="1">2.7.7.65</ecNumber>
    </recommendedName>
</protein>
<dbReference type="PROSITE" id="PS50887">
    <property type="entry name" value="GGDEF"/>
    <property type="match status" value="1"/>
</dbReference>
<dbReference type="Pfam" id="PF00990">
    <property type="entry name" value="GGDEF"/>
    <property type="match status" value="1"/>
</dbReference>
<dbReference type="Proteomes" id="UP000186819">
    <property type="component" value="Unassembled WGS sequence"/>
</dbReference>
<dbReference type="CDD" id="cd01949">
    <property type="entry name" value="GGDEF"/>
    <property type="match status" value="1"/>
</dbReference>
<proteinExistence type="predicted"/>
<evidence type="ECO:0000313" key="5">
    <source>
        <dbReference type="Proteomes" id="UP000186819"/>
    </source>
</evidence>
<dbReference type="InterPro" id="IPR000160">
    <property type="entry name" value="GGDEF_dom"/>
</dbReference>
<dbReference type="RefSeq" id="WP_076600866.1">
    <property type="nucleotide sequence ID" value="NZ_FTMD01000002.1"/>
</dbReference>
<dbReference type="OrthoDB" id="5571399at2"/>
<dbReference type="SMART" id="SM00267">
    <property type="entry name" value="GGDEF"/>
    <property type="match status" value="1"/>
</dbReference>
<dbReference type="GO" id="GO:0043709">
    <property type="term" value="P:cell adhesion involved in single-species biofilm formation"/>
    <property type="evidence" value="ECO:0007669"/>
    <property type="project" value="TreeGrafter"/>
</dbReference>
<accession>A0A1N6Q694</accession>
<evidence type="ECO:0000256" key="1">
    <source>
        <dbReference type="ARBA" id="ARBA00012528"/>
    </source>
</evidence>
<dbReference type="NCBIfam" id="TIGR00254">
    <property type="entry name" value="GGDEF"/>
    <property type="match status" value="1"/>
</dbReference>
<dbReference type="AlphaFoldDB" id="A0A1N6Q694"/>
<dbReference type="EC" id="2.7.7.65" evidence="1"/>